<dbReference type="Proteomes" id="UP000278775">
    <property type="component" value="Unassembled WGS sequence"/>
</dbReference>
<gene>
    <name evidence="1" type="ORF">D1631_05800</name>
</gene>
<dbReference type="EMBL" id="QWIU01000002">
    <property type="protein sequence ID" value="RNA61480.1"/>
    <property type="molecule type" value="Genomic_DNA"/>
</dbReference>
<evidence type="ECO:0008006" key="3">
    <source>
        <dbReference type="Google" id="ProtNLM"/>
    </source>
</evidence>
<evidence type="ECO:0000313" key="2">
    <source>
        <dbReference type="Proteomes" id="UP000278775"/>
    </source>
</evidence>
<organism evidence="1 2">
    <name type="scientific">Chryseobacterium nematophagum</name>
    <dbReference type="NCBI Taxonomy" id="2305228"/>
    <lineage>
        <taxon>Bacteria</taxon>
        <taxon>Pseudomonadati</taxon>
        <taxon>Bacteroidota</taxon>
        <taxon>Flavobacteriia</taxon>
        <taxon>Flavobacteriales</taxon>
        <taxon>Weeksellaceae</taxon>
        <taxon>Chryseobacterium group</taxon>
        <taxon>Chryseobacterium</taxon>
    </lineage>
</organism>
<proteinExistence type="predicted"/>
<reference evidence="1 2" key="1">
    <citation type="submission" date="2018-08" db="EMBL/GenBank/DDBJ databases">
        <title>Chryseobacterium nematophagum: a novel matrix digesting pathogen of nematodes.</title>
        <authorList>
            <person name="Page A."/>
            <person name="Roberts M."/>
            <person name="Felix M.-A."/>
            <person name="Weir W."/>
        </authorList>
    </citation>
    <scope>NUCLEOTIDE SEQUENCE [LARGE SCALE GENOMIC DNA]</scope>
    <source>
        <strain evidence="1 2">JUb129</strain>
    </source>
</reference>
<protein>
    <recommendedName>
        <fullName evidence="3">T9SS C-terminal target domain-containing protein</fullName>
    </recommendedName>
</protein>
<name>A0A3M7TGY1_9FLAO</name>
<dbReference type="AlphaFoldDB" id="A0A3M7TGY1"/>
<comment type="caution">
    <text evidence="1">The sequence shown here is derived from an EMBL/GenBank/DDBJ whole genome shotgun (WGS) entry which is preliminary data.</text>
</comment>
<sequence>MIVGTTLSGHLLKAQSCSLAPIFNGTTTINGIEITTSYLGNIEPFNGAFRFGYNREAWSLTLAFNHPVNNLVFYYAPNLLPAFSTNAHFNTNGGPVSIIATYGYSNWIINSNTVTKPYNITGGNGNFKITSPNDFTTITINGDAFPSNLQENYAAIALCSSSEVLALNDVNSKIKNNIVDIYPNPVKNMMIISSKETLKYFKLFDESGKRILTSPLKGNEYKVNLSMVPKWQLYSFNRDS</sequence>
<evidence type="ECO:0000313" key="1">
    <source>
        <dbReference type="EMBL" id="RNA61480.1"/>
    </source>
</evidence>
<accession>A0A3M7TGY1</accession>